<dbReference type="Gramene" id="Vitis03g01019.t01">
    <property type="protein sequence ID" value="Vitis03g01019.t01.CDS"/>
    <property type="gene ID" value="Vitis03g01019"/>
</dbReference>
<dbReference type="InterPro" id="IPR007527">
    <property type="entry name" value="Znf_SWIM"/>
</dbReference>
<keyword evidence="2 4" id="KW-0863">Zinc-finger</keyword>
<keyword evidence="3" id="KW-0862">Zinc</keyword>
<evidence type="ECO:0000313" key="7">
    <source>
        <dbReference type="Proteomes" id="UP000288805"/>
    </source>
</evidence>
<dbReference type="KEGG" id="vvi:104878838"/>
<proteinExistence type="predicted"/>
<dbReference type="SMART" id="SM00575">
    <property type="entry name" value="ZnF_PMZ"/>
    <property type="match status" value="1"/>
</dbReference>
<keyword evidence="1" id="KW-0479">Metal-binding</keyword>
<evidence type="ECO:0000256" key="3">
    <source>
        <dbReference type="ARBA" id="ARBA00022833"/>
    </source>
</evidence>
<organism evidence="6 7">
    <name type="scientific">Vitis vinifera</name>
    <name type="common">Grape</name>
    <dbReference type="NCBI Taxonomy" id="29760"/>
    <lineage>
        <taxon>Eukaryota</taxon>
        <taxon>Viridiplantae</taxon>
        <taxon>Streptophyta</taxon>
        <taxon>Embryophyta</taxon>
        <taxon>Tracheophyta</taxon>
        <taxon>Spermatophyta</taxon>
        <taxon>Magnoliopsida</taxon>
        <taxon>eudicotyledons</taxon>
        <taxon>Gunneridae</taxon>
        <taxon>Pentapetalae</taxon>
        <taxon>rosids</taxon>
        <taxon>Vitales</taxon>
        <taxon>Vitaceae</taxon>
        <taxon>Viteae</taxon>
        <taxon>Vitis</taxon>
    </lineage>
</organism>
<gene>
    <name evidence="6" type="ORF">CK203_016116</name>
</gene>
<reference evidence="6 7" key="1">
    <citation type="journal article" date="2018" name="PLoS Genet.">
        <title>Population sequencing reveals clonal diversity and ancestral inbreeding in the grapevine cultivar Chardonnay.</title>
        <authorList>
            <person name="Roach M.J."/>
            <person name="Johnson D.L."/>
            <person name="Bohlmann J."/>
            <person name="van Vuuren H.J."/>
            <person name="Jones S.J."/>
            <person name="Pretorius I.S."/>
            <person name="Schmidt S.A."/>
            <person name="Borneman A.R."/>
        </authorList>
    </citation>
    <scope>NUCLEOTIDE SEQUENCE [LARGE SCALE GENOMIC DNA]</scope>
    <source>
        <strain evidence="7">cv. Chardonnay</strain>
        <tissue evidence="6">Leaf</tissue>
    </source>
</reference>
<dbReference type="AlphaFoldDB" id="A0A438JMZ3"/>
<evidence type="ECO:0000313" key="6">
    <source>
        <dbReference type="EMBL" id="RVX10317.1"/>
    </source>
</evidence>
<evidence type="ECO:0000256" key="1">
    <source>
        <dbReference type="ARBA" id="ARBA00022723"/>
    </source>
</evidence>
<accession>A0A438JMZ3</accession>
<evidence type="ECO:0000256" key="4">
    <source>
        <dbReference type="PROSITE-ProRule" id="PRU00325"/>
    </source>
</evidence>
<dbReference type="OrthoDB" id="1939383at2759"/>
<dbReference type="InterPro" id="IPR006564">
    <property type="entry name" value="Znf_PMZ"/>
</dbReference>
<protein>
    <recommendedName>
        <fullName evidence="5">SWIM-type domain-containing protein</fullName>
    </recommendedName>
</protein>
<name>A0A438JMZ3_VITVI</name>
<sequence length="287" mass="32864">MEGRSQIYCYLYEGGELEYRVGRQVNYKGGRVKGIDIYHGMSFDEFLDRACEKLKINREGKIFYYIVKYDPNILLDLDDDEDVKDMVLHNNEFTCVYIVHSAREEGVQREIVDGENAKCCIGGDAVSSSASCEVLCNTKQPRGFASRCMEWEVNPTFKVFKEESCTCKVWQMSGLPCDHACAVARKMMQGAYEYVEPCYKLSTQELIYPGSFHSLPMHNMPKLDIDGIVRDDEDDSYPPLEPRKVKCPLGRSQQRHTESKFRQKRSIHCSRCNGIGHNRATCTNPLA</sequence>
<feature type="domain" description="SWIM-type" evidence="5">
    <location>
        <begin position="157"/>
        <end position="188"/>
    </location>
</feature>
<comment type="caution">
    <text evidence="6">The sequence shown here is derived from an EMBL/GenBank/DDBJ whole genome shotgun (WGS) entry which is preliminary data.</text>
</comment>
<dbReference type="Proteomes" id="UP000288805">
    <property type="component" value="Unassembled WGS sequence"/>
</dbReference>
<dbReference type="PROSITE" id="PS50966">
    <property type="entry name" value="ZF_SWIM"/>
    <property type="match status" value="1"/>
</dbReference>
<dbReference type="EMBL" id="QGNW01000035">
    <property type="protein sequence ID" value="RVX10317.1"/>
    <property type="molecule type" value="Genomic_DNA"/>
</dbReference>
<dbReference type="GO" id="GO:0008270">
    <property type="term" value="F:zinc ion binding"/>
    <property type="evidence" value="ECO:0007669"/>
    <property type="project" value="UniProtKB-KW"/>
</dbReference>
<evidence type="ECO:0000259" key="5">
    <source>
        <dbReference type="PROSITE" id="PS50966"/>
    </source>
</evidence>
<evidence type="ECO:0000256" key="2">
    <source>
        <dbReference type="ARBA" id="ARBA00022771"/>
    </source>
</evidence>
<dbReference type="Pfam" id="PF04434">
    <property type="entry name" value="SWIM"/>
    <property type="match status" value="1"/>
</dbReference>